<feature type="region of interest" description="Disordered" evidence="1">
    <location>
        <begin position="1"/>
        <end position="41"/>
    </location>
</feature>
<feature type="compositionally biased region" description="Basic and acidic residues" evidence="1">
    <location>
        <begin position="1"/>
        <end position="13"/>
    </location>
</feature>
<dbReference type="Proteomes" id="UP001296943">
    <property type="component" value="Unassembled WGS sequence"/>
</dbReference>
<dbReference type="EMBL" id="JAFBDR010000009">
    <property type="protein sequence ID" value="MBM7571524.1"/>
    <property type="molecule type" value="Genomic_DNA"/>
</dbReference>
<reference evidence="2 3" key="1">
    <citation type="submission" date="2021-01" db="EMBL/GenBank/DDBJ databases">
        <title>Genomic Encyclopedia of Type Strains, Phase IV (KMG-IV): sequencing the most valuable type-strain genomes for metagenomic binning, comparative biology and taxonomic classification.</title>
        <authorList>
            <person name="Goeker M."/>
        </authorList>
    </citation>
    <scope>NUCLEOTIDE SEQUENCE [LARGE SCALE GENOMIC DNA]</scope>
    <source>
        <strain evidence="2 3">DSM 23711</strain>
    </source>
</reference>
<keyword evidence="3" id="KW-1185">Reference proteome</keyword>
<sequence length="77" mass="8871">MSSKKENQERLHPFDQMMLGPRGNNQTPRSSEKDSNRSTNIEEEFDLFGTAQTVAETYKQLSPYMKGIKNAIKKFKS</sequence>
<evidence type="ECO:0000256" key="1">
    <source>
        <dbReference type="SAM" id="MobiDB-lite"/>
    </source>
</evidence>
<evidence type="ECO:0000313" key="3">
    <source>
        <dbReference type="Proteomes" id="UP001296943"/>
    </source>
</evidence>
<gene>
    <name evidence="2" type="ORF">JOC48_002020</name>
</gene>
<proteinExistence type="predicted"/>
<protein>
    <submittedName>
        <fullName evidence="2">Uncharacterized protein</fullName>
    </submittedName>
</protein>
<name>A0ABS2N040_9BACI</name>
<evidence type="ECO:0000313" key="2">
    <source>
        <dbReference type="EMBL" id="MBM7571524.1"/>
    </source>
</evidence>
<dbReference type="RefSeq" id="WP_204499201.1">
    <property type="nucleotide sequence ID" value="NZ_JAFBDR010000009.1"/>
</dbReference>
<comment type="caution">
    <text evidence="2">The sequence shown here is derived from an EMBL/GenBank/DDBJ whole genome shotgun (WGS) entry which is preliminary data.</text>
</comment>
<organism evidence="2 3">
    <name type="scientific">Aquibacillus albus</name>
    <dbReference type="NCBI Taxonomy" id="1168171"/>
    <lineage>
        <taxon>Bacteria</taxon>
        <taxon>Bacillati</taxon>
        <taxon>Bacillota</taxon>
        <taxon>Bacilli</taxon>
        <taxon>Bacillales</taxon>
        <taxon>Bacillaceae</taxon>
        <taxon>Aquibacillus</taxon>
    </lineage>
</organism>
<accession>A0ABS2N040</accession>